<protein>
    <submittedName>
        <fullName evidence="1">Uncharacterized protein</fullName>
    </submittedName>
</protein>
<organism evidence="1 2">
    <name type="scientific">Eretmocerus hayati</name>
    <dbReference type="NCBI Taxonomy" id="131215"/>
    <lineage>
        <taxon>Eukaryota</taxon>
        <taxon>Metazoa</taxon>
        <taxon>Ecdysozoa</taxon>
        <taxon>Arthropoda</taxon>
        <taxon>Hexapoda</taxon>
        <taxon>Insecta</taxon>
        <taxon>Pterygota</taxon>
        <taxon>Neoptera</taxon>
        <taxon>Endopterygota</taxon>
        <taxon>Hymenoptera</taxon>
        <taxon>Apocrita</taxon>
        <taxon>Proctotrupomorpha</taxon>
        <taxon>Chalcidoidea</taxon>
        <taxon>Aphelinidae</taxon>
        <taxon>Aphelininae</taxon>
        <taxon>Eretmocerus</taxon>
    </lineage>
</organism>
<feature type="non-terminal residue" evidence="1">
    <location>
        <position position="628"/>
    </location>
</feature>
<sequence length="628" mass="68259">DNGCRLCPKVFCCTDCRDVHENTKHPKPQCSLCIKQDLPYKPNHEETPEESRLLCHVALNHLPIRCKLCGEIYQTSRDFALAKDCSWWSRQKEQPPPQIKIIADQLPATPTLQSSTYHQEPTTSSASINPLKRHYQHQQQYQESGNFDSPPAVGSNELVRHTSTPVQSSASSTLAIKRQNSAPSCLNSTPSPQLASGCSTGASLKRSAAALIHHQLQPRLSLSPASALDSCYVDRTNDSEQSSWPHSILKGGSVMRSSSTNNDSASKRVRFSEDHNPNFNLINPERASSIEPTEIQSNQNDNSLNEVYYEARTSIDEPDCVNSTVDASSPDSLTNTENDEKLQNINNEKKEVKEGEDGIQQVDEEEIKNCTQDTKLNEERSGDSGFGNCGRSSSRLVMMLVVEKTDSDQSLGSLDLEPLINSGLKKLEEDLATTSAIASNHDRGKEVASNKHNQDTGNNEDERRCCIVRPSSSSSCSSSSSLTTSVTRSDYEVRCIRKGRATTGIADAIGAEVVVKADGLLSMVARVFRCALNKLQPAMVASAMASAAAASSTSSCTLGGVGSSRSIEPKNMRSHIKSSASSSSSSISIATASTIVLQQQQKRSNSFKRPRADSTDERTSSPSKRSSP</sequence>
<evidence type="ECO:0000313" key="1">
    <source>
        <dbReference type="EMBL" id="KAJ8676112.1"/>
    </source>
</evidence>
<comment type="caution">
    <text evidence="1">The sequence shown here is derived from an EMBL/GenBank/DDBJ whole genome shotgun (WGS) entry which is preliminary data.</text>
</comment>
<proteinExistence type="predicted"/>
<gene>
    <name evidence="1" type="ORF">QAD02_011898</name>
</gene>
<reference evidence="1" key="1">
    <citation type="submission" date="2023-04" db="EMBL/GenBank/DDBJ databases">
        <title>A chromosome-level genome assembly of the parasitoid wasp Eretmocerus hayati.</title>
        <authorList>
            <person name="Zhong Y."/>
            <person name="Liu S."/>
            <person name="Liu Y."/>
        </authorList>
    </citation>
    <scope>NUCLEOTIDE SEQUENCE</scope>
    <source>
        <strain evidence="1">ZJU_SS_LIU_2023</strain>
    </source>
</reference>
<evidence type="ECO:0000313" key="2">
    <source>
        <dbReference type="Proteomes" id="UP001239111"/>
    </source>
</evidence>
<keyword evidence="2" id="KW-1185">Reference proteome</keyword>
<dbReference type="EMBL" id="CM056742">
    <property type="protein sequence ID" value="KAJ8676112.1"/>
    <property type="molecule type" value="Genomic_DNA"/>
</dbReference>
<feature type="non-terminal residue" evidence="1">
    <location>
        <position position="1"/>
    </location>
</feature>
<accession>A0ACC2NYB8</accession>
<name>A0ACC2NYB8_9HYME</name>
<dbReference type="Proteomes" id="UP001239111">
    <property type="component" value="Chromosome 2"/>
</dbReference>